<dbReference type="Proteomes" id="UP000593567">
    <property type="component" value="Unassembled WGS sequence"/>
</dbReference>
<feature type="region of interest" description="Disordered" evidence="15">
    <location>
        <begin position="353"/>
        <end position="386"/>
    </location>
</feature>
<evidence type="ECO:0000256" key="2">
    <source>
        <dbReference type="ARBA" id="ARBA00010501"/>
    </source>
</evidence>
<keyword evidence="8 14" id="KW-0805">Transcription regulation</keyword>
<comment type="cofactor">
    <cofactor evidence="13 14">
        <name>Mg(2+)</name>
        <dbReference type="ChEBI" id="CHEBI:18420"/>
    </cofactor>
    <text evidence="13 14">Binds 1 Mg(2+) ion per subunit.</text>
</comment>
<dbReference type="EMBL" id="VXIV02002475">
    <property type="protein sequence ID" value="KAF6025309.1"/>
    <property type="molecule type" value="Genomic_DNA"/>
</dbReference>
<dbReference type="NCBIfam" id="TIGR01658">
    <property type="entry name" value="EYA-cons_domain"/>
    <property type="match status" value="1"/>
</dbReference>
<dbReference type="Gene3D" id="3.40.50.12350">
    <property type="match status" value="1"/>
</dbReference>
<feature type="region of interest" description="Disordered" evidence="15">
    <location>
        <begin position="461"/>
        <end position="482"/>
    </location>
</feature>
<evidence type="ECO:0000256" key="14">
    <source>
        <dbReference type="RuleBase" id="RU362036"/>
    </source>
</evidence>
<dbReference type="InterPro" id="IPR042577">
    <property type="entry name" value="EYA_dom_metazoan"/>
</dbReference>
<dbReference type="SFLD" id="SFLDG01129">
    <property type="entry name" value="C1.5:_HAD__Beta-PGM__Phosphata"/>
    <property type="match status" value="1"/>
</dbReference>
<name>A0A7J7JG68_BUGNE</name>
<feature type="region of interest" description="Disordered" evidence="15">
    <location>
        <begin position="623"/>
        <end position="693"/>
    </location>
</feature>
<comment type="catalytic activity">
    <reaction evidence="12 14">
        <text>O-phospho-L-tyrosyl-[protein] + H2O = L-tyrosyl-[protein] + phosphate</text>
        <dbReference type="Rhea" id="RHEA:10684"/>
        <dbReference type="Rhea" id="RHEA-COMP:10136"/>
        <dbReference type="Rhea" id="RHEA-COMP:20101"/>
        <dbReference type="ChEBI" id="CHEBI:15377"/>
        <dbReference type="ChEBI" id="CHEBI:43474"/>
        <dbReference type="ChEBI" id="CHEBI:46858"/>
        <dbReference type="ChEBI" id="CHEBI:61978"/>
        <dbReference type="EC" id="3.1.3.48"/>
    </reaction>
</comment>
<feature type="binding site" evidence="13">
    <location>
        <position position="928"/>
    </location>
    <ligand>
        <name>Mg(2+)</name>
        <dbReference type="ChEBI" id="CHEBI:18420"/>
    </ligand>
</feature>
<evidence type="ECO:0000256" key="11">
    <source>
        <dbReference type="ARBA" id="ARBA00023242"/>
    </source>
</evidence>
<keyword evidence="10" id="KW-0804">Transcription</keyword>
<evidence type="ECO:0000256" key="12">
    <source>
        <dbReference type="ARBA" id="ARBA00051722"/>
    </source>
</evidence>
<feature type="compositionally biased region" description="Basic residues" evidence="15">
    <location>
        <begin position="370"/>
        <end position="382"/>
    </location>
</feature>
<dbReference type="Pfam" id="PF00702">
    <property type="entry name" value="Hydrolase"/>
    <property type="match status" value="1"/>
</dbReference>
<feature type="compositionally biased region" description="Polar residues" evidence="15">
    <location>
        <begin position="631"/>
        <end position="641"/>
    </location>
</feature>
<evidence type="ECO:0000256" key="7">
    <source>
        <dbReference type="ARBA" id="ARBA00022912"/>
    </source>
</evidence>
<dbReference type="GO" id="GO:2001240">
    <property type="term" value="P:negative regulation of extrinsic apoptotic signaling pathway in absence of ligand"/>
    <property type="evidence" value="ECO:0007669"/>
    <property type="project" value="TreeGrafter"/>
</dbReference>
<dbReference type="PANTHER" id="PTHR10190">
    <property type="entry name" value="EYES ABSENT"/>
    <property type="match status" value="1"/>
</dbReference>
<evidence type="ECO:0000313" key="16">
    <source>
        <dbReference type="EMBL" id="KAF6025309.1"/>
    </source>
</evidence>
<dbReference type="SFLD" id="SFLDS00003">
    <property type="entry name" value="Haloacid_Dehalogenase"/>
    <property type="match status" value="1"/>
</dbReference>
<dbReference type="InterPro" id="IPR028472">
    <property type="entry name" value="EYA"/>
</dbReference>
<keyword evidence="9" id="KW-0010">Activator</keyword>
<evidence type="ECO:0000256" key="1">
    <source>
        <dbReference type="ARBA" id="ARBA00004123"/>
    </source>
</evidence>
<dbReference type="OrthoDB" id="167668at2759"/>
<keyword evidence="5 14" id="KW-0378">Hydrolase</keyword>
<dbReference type="GO" id="GO:0005634">
    <property type="term" value="C:nucleus"/>
    <property type="evidence" value="ECO:0007669"/>
    <property type="project" value="UniProtKB-SubCell"/>
</dbReference>
<dbReference type="FunFam" id="3.40.50.12350:FF:000001">
    <property type="entry name" value="Eyes absent homolog"/>
    <property type="match status" value="1"/>
</dbReference>
<dbReference type="AlphaFoldDB" id="A0A7J7JG68"/>
<accession>A0A7J7JG68</accession>
<keyword evidence="17" id="KW-1185">Reference proteome</keyword>
<evidence type="ECO:0000256" key="10">
    <source>
        <dbReference type="ARBA" id="ARBA00023163"/>
    </source>
</evidence>
<evidence type="ECO:0000256" key="4">
    <source>
        <dbReference type="ARBA" id="ARBA00022723"/>
    </source>
</evidence>
<evidence type="ECO:0000256" key="8">
    <source>
        <dbReference type="ARBA" id="ARBA00023015"/>
    </source>
</evidence>
<dbReference type="GO" id="GO:0046872">
    <property type="term" value="F:metal ion binding"/>
    <property type="evidence" value="ECO:0007669"/>
    <property type="project" value="UniProtKB-KW"/>
</dbReference>
<keyword evidence="6 13" id="KW-0460">Magnesium</keyword>
<evidence type="ECO:0000313" key="17">
    <source>
        <dbReference type="Proteomes" id="UP000593567"/>
    </source>
</evidence>
<feature type="binding site" evidence="13">
    <location>
        <position position="700"/>
    </location>
    <ligand>
        <name>Mg(2+)</name>
        <dbReference type="ChEBI" id="CHEBI:18420"/>
    </ligand>
</feature>
<evidence type="ECO:0000256" key="3">
    <source>
        <dbReference type="ARBA" id="ARBA00022473"/>
    </source>
</evidence>
<dbReference type="InterPro" id="IPR006545">
    <property type="entry name" value="EYA_dom"/>
</dbReference>
<dbReference type="GO" id="GO:0045739">
    <property type="term" value="P:positive regulation of DNA repair"/>
    <property type="evidence" value="ECO:0007669"/>
    <property type="project" value="TreeGrafter"/>
</dbReference>
<keyword evidence="3" id="KW-0217">Developmental protein</keyword>
<dbReference type="CDD" id="cd02601">
    <property type="entry name" value="HAD_Eya"/>
    <property type="match status" value="1"/>
</dbReference>
<comment type="caution">
    <text evidence="16">The sequence shown here is derived from an EMBL/GenBank/DDBJ whole genome shotgun (WGS) entry which is preliminary data.</text>
</comment>
<feature type="compositionally biased region" description="Polar residues" evidence="15">
    <location>
        <begin position="465"/>
        <end position="482"/>
    </location>
</feature>
<proteinExistence type="inferred from homology"/>
<dbReference type="InterPro" id="IPR038102">
    <property type="entry name" value="EYA_dom_sf"/>
</dbReference>
<evidence type="ECO:0000256" key="5">
    <source>
        <dbReference type="ARBA" id="ARBA00022801"/>
    </source>
</evidence>
<dbReference type="PANTHER" id="PTHR10190:SF16">
    <property type="entry name" value="DEVELOPMENTAL PROTEIN EYES ABSENT"/>
    <property type="match status" value="1"/>
</dbReference>
<dbReference type="GO" id="GO:0004725">
    <property type="term" value="F:protein tyrosine phosphatase activity"/>
    <property type="evidence" value="ECO:0007669"/>
    <property type="project" value="UniProtKB-EC"/>
</dbReference>
<evidence type="ECO:0000256" key="9">
    <source>
        <dbReference type="ARBA" id="ARBA00023159"/>
    </source>
</evidence>
<keyword evidence="7 14" id="KW-0904">Protein phosphatase</keyword>
<evidence type="ECO:0000256" key="6">
    <source>
        <dbReference type="ARBA" id="ARBA00022842"/>
    </source>
</evidence>
<feature type="compositionally biased region" description="Polar residues" evidence="15">
    <location>
        <begin position="250"/>
        <end position="260"/>
    </location>
</feature>
<keyword evidence="11" id="KW-0539">Nucleus</keyword>
<keyword evidence="4 13" id="KW-0479">Metal-binding</keyword>
<gene>
    <name evidence="16" type="ORF">EB796_016394</name>
</gene>
<comment type="similarity">
    <text evidence="2 14">Belongs to the HAD-like hydrolase superfamily. EYA family.</text>
</comment>
<protein>
    <recommendedName>
        <fullName evidence="14">Eyes absent homolog</fullName>
        <ecNumber evidence="14">3.1.3.48</ecNumber>
    </recommendedName>
</protein>
<dbReference type="GO" id="GO:0030154">
    <property type="term" value="P:cell differentiation"/>
    <property type="evidence" value="ECO:0007669"/>
    <property type="project" value="TreeGrafter"/>
</dbReference>
<sequence length="964" mass="105130">MHPIDCVAKEAEGQRCKFHLVSSSVTDLLRCSSMEEPMLLLVPCSSSETCGPQAIVDSSSQQRNSAPVTGSPLESDALHVLRQSYSNTQVSQNKEECTATHPSVAVQPVGSQLNTYIPNHLPLTCLLPNNITSQGHVTAAMLPDSMMSLLQAAHLTNIPASFSNLPSFSYHLDSVIDKSCGVVIPVTSNSIPTSIPKDTDLSEKEAMVSNEWRSSYAVRNVTDKLLSSTALHLPHLSVSQNENSDKELSRTVSPDETLNNSDLQCSKVTMISPKELIKNSEMPTSSLLFDAPQSESRKDDGAGFQSNFSFLSTGSASEALKRCAAAVEQSKRKQQCSQQLHTTNNLQSDLSILRQHQKQSREASKLSSAPKKRKKQKRKKTSKSKETIVEFNSELLREFGGGGKVYLEDNQSSGEVLISIPETQEGCNKLAGVDGEVNNLDWLNGASPKDLVQSTICEKRDASTGIESSTPNISQQPTSEDVSMQAYPAPLGAQSASSFVQSSGFYPGSYFPTQTPNYGRSKDPTSAYLGYTPSYYGAPSAAAANTMFNTPQQSLDYTGLYGTAQNPYSYQHPYSYLPGTAGSTTPAPTVPSTQTYQLQNLPPATTSTASSQGAMPLNLQTTTDTTSSLTANQLSPSLSDESNSKNHSEGESQFSPTIPTTPSPPLGKQDSSRVRGRTRSRKQTSSPGPEGDIDRVFVWDLEETIVIFHALLTGAYAQRFGKDATQSSSIGFRMEELIFSLADNHLFFSDLEECDQVHIDDVSSDDNGQDLSGYNFHADGFHQASQGPGLCVATGVRGGVDWMRKLAFRYRRIKELYNSFRSNVGGLLGSQKRDIWMQLRQDMETITDSWLTLALKSLSIIASRKNCLNILVTSSQLVPTISKTLLYGLSGAFEIENIYSSAKIGKESCFERIATRFGRKCTYVVIGDGRDEEVSAKQLNWPFWRVTTHSDLAALHHALDLGYL</sequence>
<organism evidence="16 17">
    <name type="scientific">Bugula neritina</name>
    <name type="common">Brown bryozoan</name>
    <name type="synonym">Sertularia neritina</name>
    <dbReference type="NCBI Taxonomy" id="10212"/>
    <lineage>
        <taxon>Eukaryota</taxon>
        <taxon>Metazoa</taxon>
        <taxon>Spiralia</taxon>
        <taxon>Lophotrochozoa</taxon>
        <taxon>Bryozoa</taxon>
        <taxon>Gymnolaemata</taxon>
        <taxon>Cheilostomatida</taxon>
        <taxon>Flustrina</taxon>
        <taxon>Buguloidea</taxon>
        <taxon>Bugulidae</taxon>
        <taxon>Bugula</taxon>
    </lineage>
</organism>
<evidence type="ECO:0000256" key="15">
    <source>
        <dbReference type="SAM" id="MobiDB-lite"/>
    </source>
</evidence>
<reference evidence="16" key="1">
    <citation type="submission" date="2020-06" db="EMBL/GenBank/DDBJ databases">
        <title>Draft genome of Bugula neritina, a colonial animal packing powerful symbionts and potential medicines.</title>
        <authorList>
            <person name="Rayko M."/>
        </authorList>
    </citation>
    <scope>NUCLEOTIDE SEQUENCE [LARGE SCALE GENOMIC DNA]</scope>
    <source>
        <strain evidence="16">Kwan_BN1</strain>
    </source>
</reference>
<feature type="region of interest" description="Disordered" evidence="15">
    <location>
        <begin position="237"/>
        <end position="260"/>
    </location>
</feature>
<dbReference type="EC" id="3.1.3.48" evidence="14"/>
<comment type="subcellular location">
    <subcellularLocation>
        <location evidence="1">Nucleus</location>
    </subcellularLocation>
</comment>
<evidence type="ECO:0000256" key="13">
    <source>
        <dbReference type="PIRSR" id="PIRSR628472-2"/>
    </source>
</evidence>